<organism evidence="1">
    <name type="scientific">bioreactor metagenome</name>
    <dbReference type="NCBI Taxonomy" id="1076179"/>
    <lineage>
        <taxon>unclassified sequences</taxon>
        <taxon>metagenomes</taxon>
        <taxon>ecological metagenomes</taxon>
    </lineage>
</organism>
<gene>
    <name evidence="1" type="ORF">SDC9_194196</name>
</gene>
<reference evidence="1" key="1">
    <citation type="submission" date="2019-08" db="EMBL/GenBank/DDBJ databases">
        <authorList>
            <person name="Kucharzyk K."/>
            <person name="Murdoch R.W."/>
            <person name="Higgins S."/>
            <person name="Loffler F."/>
        </authorList>
    </citation>
    <scope>NUCLEOTIDE SEQUENCE</scope>
</reference>
<comment type="caution">
    <text evidence="1">The sequence shown here is derived from an EMBL/GenBank/DDBJ whole genome shotgun (WGS) entry which is preliminary data.</text>
</comment>
<dbReference type="EMBL" id="VSSQ01107412">
    <property type="protein sequence ID" value="MPN46605.1"/>
    <property type="molecule type" value="Genomic_DNA"/>
</dbReference>
<dbReference type="AlphaFoldDB" id="A0A645I5L0"/>
<proteinExistence type="predicted"/>
<name>A0A645I5L0_9ZZZZ</name>
<protein>
    <submittedName>
        <fullName evidence="1">Uncharacterized protein</fullName>
    </submittedName>
</protein>
<accession>A0A645I5L0</accession>
<sequence>MNKEIEVIFKDEVDFSNRFMKFLIDLLVESNILLGEECDNNSIRRGVNKTNDK</sequence>
<evidence type="ECO:0000313" key="1">
    <source>
        <dbReference type="EMBL" id="MPN46605.1"/>
    </source>
</evidence>